<organism evidence="9 10">
    <name type="scientific">Poseidonocella sedimentorum</name>
    <dbReference type="NCBI Taxonomy" id="871652"/>
    <lineage>
        <taxon>Bacteria</taxon>
        <taxon>Pseudomonadati</taxon>
        <taxon>Pseudomonadota</taxon>
        <taxon>Alphaproteobacteria</taxon>
        <taxon>Rhodobacterales</taxon>
        <taxon>Roseobacteraceae</taxon>
        <taxon>Poseidonocella</taxon>
    </lineage>
</organism>
<evidence type="ECO:0000313" key="9">
    <source>
        <dbReference type="EMBL" id="SFR06422.1"/>
    </source>
</evidence>
<evidence type="ECO:0000256" key="4">
    <source>
        <dbReference type="ARBA" id="ARBA00022692"/>
    </source>
</evidence>
<dbReference type="PANTHER" id="PTHR30506:SF3">
    <property type="entry name" value="UPF0126 INNER MEMBRANE PROTEIN YADS-RELATED"/>
    <property type="match status" value="1"/>
</dbReference>
<dbReference type="OrthoDB" id="9791874at2"/>
<evidence type="ECO:0000256" key="7">
    <source>
        <dbReference type="SAM" id="Phobius"/>
    </source>
</evidence>
<feature type="transmembrane region" description="Helical" evidence="7">
    <location>
        <begin position="148"/>
        <end position="168"/>
    </location>
</feature>
<dbReference type="GO" id="GO:0005886">
    <property type="term" value="C:plasma membrane"/>
    <property type="evidence" value="ECO:0007669"/>
    <property type="project" value="UniProtKB-SubCell"/>
</dbReference>
<keyword evidence="4 7" id="KW-0812">Transmembrane</keyword>
<feature type="transmembrane region" description="Helical" evidence="7">
    <location>
        <begin position="89"/>
        <end position="110"/>
    </location>
</feature>
<evidence type="ECO:0000256" key="6">
    <source>
        <dbReference type="ARBA" id="ARBA00023136"/>
    </source>
</evidence>
<dbReference type="InterPro" id="IPR005115">
    <property type="entry name" value="Gly_transporter"/>
</dbReference>
<proteinExistence type="inferred from homology"/>
<keyword evidence="10" id="KW-1185">Reference proteome</keyword>
<evidence type="ECO:0000259" key="8">
    <source>
        <dbReference type="Pfam" id="PF03458"/>
    </source>
</evidence>
<feature type="domain" description="Glycine transporter" evidence="8">
    <location>
        <begin position="90"/>
        <end position="163"/>
    </location>
</feature>
<dbReference type="RefSeq" id="WP_092078779.1">
    <property type="nucleotide sequence ID" value="NZ_FOYI01000004.1"/>
</dbReference>
<name>A0A1I6DM09_9RHOB</name>
<dbReference type="PANTHER" id="PTHR30506">
    <property type="entry name" value="INNER MEMBRANE PROTEIN"/>
    <property type="match status" value="1"/>
</dbReference>
<evidence type="ECO:0000256" key="3">
    <source>
        <dbReference type="ARBA" id="ARBA00022475"/>
    </source>
</evidence>
<feature type="transmembrane region" description="Helical" evidence="7">
    <location>
        <begin position="30"/>
        <end position="51"/>
    </location>
</feature>
<feature type="domain" description="Glycine transporter" evidence="8">
    <location>
        <begin position="6"/>
        <end position="79"/>
    </location>
</feature>
<evidence type="ECO:0000256" key="1">
    <source>
        <dbReference type="ARBA" id="ARBA00004651"/>
    </source>
</evidence>
<comment type="subcellular location">
    <subcellularLocation>
        <location evidence="1">Cell membrane</location>
        <topology evidence="1">Multi-pass membrane protein</topology>
    </subcellularLocation>
</comment>
<dbReference type="STRING" id="871652.SAMN04515673_10485"/>
<accession>A0A1I6DM09</accession>
<feature type="transmembrane region" description="Helical" evidence="7">
    <location>
        <begin position="116"/>
        <end position="136"/>
    </location>
</feature>
<feature type="transmembrane region" description="Helical" evidence="7">
    <location>
        <begin position="174"/>
        <end position="195"/>
    </location>
</feature>
<gene>
    <name evidence="9" type="ORF">SAMN04515673_10485</name>
</gene>
<keyword evidence="6 7" id="KW-0472">Membrane</keyword>
<comment type="similarity">
    <text evidence="2">Belongs to the UPF0126 family.</text>
</comment>
<dbReference type="Proteomes" id="UP000199302">
    <property type="component" value="Unassembled WGS sequence"/>
</dbReference>
<feature type="transmembrane region" description="Helical" evidence="7">
    <location>
        <begin position="6"/>
        <end position="23"/>
    </location>
</feature>
<feature type="transmembrane region" description="Helical" evidence="7">
    <location>
        <begin position="63"/>
        <end position="82"/>
    </location>
</feature>
<evidence type="ECO:0000256" key="5">
    <source>
        <dbReference type="ARBA" id="ARBA00022989"/>
    </source>
</evidence>
<dbReference type="EMBL" id="FOYI01000004">
    <property type="protein sequence ID" value="SFR06422.1"/>
    <property type="molecule type" value="Genomic_DNA"/>
</dbReference>
<keyword evidence="3" id="KW-1003">Cell membrane</keyword>
<dbReference type="Pfam" id="PF03458">
    <property type="entry name" value="Gly_transporter"/>
    <property type="match status" value="2"/>
</dbReference>
<protein>
    <submittedName>
        <fullName evidence="9">Uncharacterized membrane protein YeiH</fullName>
    </submittedName>
</protein>
<evidence type="ECO:0000256" key="2">
    <source>
        <dbReference type="ARBA" id="ARBA00008193"/>
    </source>
</evidence>
<dbReference type="AlphaFoldDB" id="A0A1I6DM09"/>
<keyword evidence="5 7" id="KW-1133">Transmembrane helix</keyword>
<evidence type="ECO:0000313" key="10">
    <source>
        <dbReference type="Proteomes" id="UP000199302"/>
    </source>
</evidence>
<reference evidence="9 10" key="1">
    <citation type="submission" date="2016-10" db="EMBL/GenBank/DDBJ databases">
        <authorList>
            <person name="de Groot N.N."/>
        </authorList>
    </citation>
    <scope>NUCLEOTIDE SEQUENCE [LARGE SCALE GENOMIC DNA]</scope>
    <source>
        <strain evidence="10">KMM 9023,NRIC 0796,JCM 17311,KCTC 23692</strain>
    </source>
</reference>
<sequence>MTFVDILDFAGVALFAATGALVASRKELDIVAFLFFAVVTATGGGTVRDLILDTPVFWLADHSYVLISVAVAVGVYFFAHLIEYRYGTLLWLDAVALSAFSVLGAEKGLMLTGSPIVAVLSGTMTAALGGIIRDVIAGEPTVVSRKEIYITAAALGAGAFTLLVGLGLGTTLAALIGVCTAFVIRGGGLAFGWSLPPYRTRPGRPV</sequence>